<accession>A0A091B0P7</accession>
<dbReference type="RefSeq" id="WP_034212338.1">
    <property type="nucleotide sequence ID" value="NZ_AVCK01000019.1"/>
</dbReference>
<dbReference type="STRING" id="1384056.N787_11420"/>
<dbReference type="Pfam" id="PF07638">
    <property type="entry name" value="Sigma70_ECF"/>
    <property type="match status" value="1"/>
</dbReference>
<dbReference type="InterPro" id="IPR053812">
    <property type="entry name" value="HTH_Sigma70_ECF-like"/>
</dbReference>
<feature type="domain" description="RNA polymerase sigma-70 ECF-like HTH" evidence="1">
    <location>
        <begin position="3"/>
        <end position="180"/>
    </location>
</feature>
<dbReference type="NCBIfam" id="TIGR02999">
    <property type="entry name" value="Sig-70_X6"/>
    <property type="match status" value="1"/>
</dbReference>
<dbReference type="AlphaFoldDB" id="A0A091B0P7"/>
<dbReference type="OrthoDB" id="128473at2"/>
<sequence length="181" mass="20114">MTGDITQWLNAAREGDPQALARAFELLYAELRRLAASRLAPGGDATLSPTVLVHETYLRLFSGGALPLESRQHFFAAAAQAMRWIIVDHARHRLAERHGGGLVRVELNESLVDDLAPQQVLELDQALERLARASPDKARLVELRFFAGLEFPELVALLGRSERSLKRDWASARAALHAMME</sequence>
<gene>
    <name evidence="2" type="ORF">N787_11420</name>
</gene>
<protein>
    <recommendedName>
        <fullName evidence="1">RNA polymerase sigma-70 ECF-like HTH domain-containing protein</fullName>
    </recommendedName>
</protein>
<dbReference type="Gene3D" id="1.10.10.10">
    <property type="entry name" value="Winged helix-like DNA-binding domain superfamily/Winged helix DNA-binding domain"/>
    <property type="match status" value="1"/>
</dbReference>
<organism evidence="2 3">
    <name type="scientific">Arenimonas metalli CF5-1</name>
    <dbReference type="NCBI Taxonomy" id="1384056"/>
    <lineage>
        <taxon>Bacteria</taxon>
        <taxon>Pseudomonadati</taxon>
        <taxon>Pseudomonadota</taxon>
        <taxon>Gammaproteobacteria</taxon>
        <taxon>Lysobacterales</taxon>
        <taxon>Lysobacteraceae</taxon>
        <taxon>Arenimonas</taxon>
    </lineage>
</organism>
<name>A0A091B0P7_9GAMM</name>
<dbReference type="InterPro" id="IPR036388">
    <property type="entry name" value="WH-like_DNA-bd_sf"/>
</dbReference>
<reference evidence="2 3" key="1">
    <citation type="submission" date="2013-09" db="EMBL/GenBank/DDBJ databases">
        <title>Genome sequencing of Arenimonas metalli.</title>
        <authorList>
            <person name="Chen F."/>
            <person name="Wang G."/>
        </authorList>
    </citation>
    <scope>NUCLEOTIDE SEQUENCE [LARGE SCALE GENOMIC DNA]</scope>
    <source>
        <strain evidence="2 3">CF5-1</strain>
    </source>
</reference>
<keyword evidence="3" id="KW-1185">Reference proteome</keyword>
<dbReference type="EMBL" id="AVCK01000019">
    <property type="protein sequence ID" value="KFN46168.1"/>
    <property type="molecule type" value="Genomic_DNA"/>
</dbReference>
<dbReference type="Proteomes" id="UP000029393">
    <property type="component" value="Unassembled WGS sequence"/>
</dbReference>
<dbReference type="InterPro" id="IPR011517">
    <property type="entry name" value="RNA_pol_sigma70_ECF-like"/>
</dbReference>
<dbReference type="eggNOG" id="COG1595">
    <property type="taxonomic scope" value="Bacteria"/>
</dbReference>
<evidence type="ECO:0000313" key="2">
    <source>
        <dbReference type="EMBL" id="KFN46168.1"/>
    </source>
</evidence>
<evidence type="ECO:0000313" key="3">
    <source>
        <dbReference type="Proteomes" id="UP000029393"/>
    </source>
</evidence>
<proteinExistence type="predicted"/>
<dbReference type="PATRIC" id="fig|1384056.3.peg.1499"/>
<comment type="caution">
    <text evidence="2">The sequence shown here is derived from an EMBL/GenBank/DDBJ whole genome shotgun (WGS) entry which is preliminary data.</text>
</comment>
<evidence type="ECO:0000259" key="1">
    <source>
        <dbReference type="Pfam" id="PF07638"/>
    </source>
</evidence>